<dbReference type="Proteomes" id="UP001596074">
    <property type="component" value="Unassembled WGS sequence"/>
</dbReference>
<comment type="caution">
    <text evidence="1">The sequence shown here is derived from an EMBL/GenBank/DDBJ whole genome shotgun (WGS) entry which is preliminary data.</text>
</comment>
<sequence length="112" mass="11927">MAQTASLSGPRPGETFLPATLDSVHRCPARADYIELCFTTPEGPMKWCFPEPPRQAARSTGPLALTIGPYGIQVREVGENGLGLALENASALSMILAGAEVYIARKLVTANR</sequence>
<evidence type="ECO:0000313" key="1">
    <source>
        <dbReference type="EMBL" id="MFC5752235.1"/>
    </source>
</evidence>
<organism evidence="1 2">
    <name type="scientific">Actinomadura rugatobispora</name>
    <dbReference type="NCBI Taxonomy" id="1994"/>
    <lineage>
        <taxon>Bacteria</taxon>
        <taxon>Bacillati</taxon>
        <taxon>Actinomycetota</taxon>
        <taxon>Actinomycetes</taxon>
        <taxon>Streptosporangiales</taxon>
        <taxon>Thermomonosporaceae</taxon>
        <taxon>Actinomadura</taxon>
    </lineage>
</organism>
<name>A0ABW1ADB7_9ACTN</name>
<reference evidence="2" key="1">
    <citation type="journal article" date="2019" name="Int. J. Syst. Evol. Microbiol.">
        <title>The Global Catalogue of Microorganisms (GCM) 10K type strain sequencing project: providing services to taxonomists for standard genome sequencing and annotation.</title>
        <authorList>
            <consortium name="The Broad Institute Genomics Platform"/>
            <consortium name="The Broad Institute Genome Sequencing Center for Infectious Disease"/>
            <person name="Wu L."/>
            <person name="Ma J."/>
        </authorList>
    </citation>
    <scope>NUCLEOTIDE SEQUENCE [LARGE SCALE GENOMIC DNA]</scope>
    <source>
        <strain evidence="2">KCTC 42087</strain>
    </source>
</reference>
<keyword evidence="2" id="KW-1185">Reference proteome</keyword>
<gene>
    <name evidence="1" type="ORF">ACFPZN_42050</name>
</gene>
<dbReference type="RefSeq" id="WP_378288197.1">
    <property type="nucleotide sequence ID" value="NZ_JBHSON010000083.1"/>
</dbReference>
<evidence type="ECO:0008006" key="3">
    <source>
        <dbReference type="Google" id="ProtNLM"/>
    </source>
</evidence>
<protein>
    <recommendedName>
        <fullName evidence="3">SsgA family sporulation/cell division regulator</fullName>
    </recommendedName>
</protein>
<dbReference type="EMBL" id="JBHSON010000083">
    <property type="protein sequence ID" value="MFC5752235.1"/>
    <property type="molecule type" value="Genomic_DNA"/>
</dbReference>
<proteinExistence type="predicted"/>
<accession>A0ABW1ADB7</accession>
<evidence type="ECO:0000313" key="2">
    <source>
        <dbReference type="Proteomes" id="UP001596074"/>
    </source>
</evidence>